<feature type="domain" description="PTS EIIA type-4" evidence="7">
    <location>
        <begin position="489"/>
        <end position="618"/>
    </location>
</feature>
<evidence type="ECO:0000259" key="8">
    <source>
        <dbReference type="PROSITE" id="PS51372"/>
    </source>
</evidence>
<dbReference type="GO" id="GO:0006355">
    <property type="term" value="P:regulation of DNA-templated transcription"/>
    <property type="evidence" value="ECO:0007669"/>
    <property type="project" value="InterPro"/>
</dbReference>
<dbReference type="PANTHER" id="PTHR32071">
    <property type="entry name" value="TRANSCRIPTIONAL REGULATORY PROTEIN"/>
    <property type="match status" value="1"/>
</dbReference>
<dbReference type="InterPro" id="IPR011991">
    <property type="entry name" value="ArsR-like_HTH"/>
</dbReference>
<organism evidence="9 10">
    <name type="scientific">Enterococcus durans</name>
    <dbReference type="NCBI Taxonomy" id="53345"/>
    <lineage>
        <taxon>Bacteria</taxon>
        <taxon>Bacillati</taxon>
        <taxon>Bacillota</taxon>
        <taxon>Bacilli</taxon>
        <taxon>Lactobacillales</taxon>
        <taxon>Enterococcaceae</taxon>
        <taxon>Enterococcus</taxon>
    </lineage>
</organism>
<reference evidence="9 10" key="1">
    <citation type="submission" date="2015-06" db="EMBL/GenBank/DDBJ databases">
        <title>The Genome Sequence of Enterococcus durans 4EA1.</title>
        <authorList>
            <consortium name="The Broad Institute Genomics Platform"/>
            <consortium name="The Broad Institute Genome Sequencing Center for Infectious Disease"/>
            <person name="Earl A.M."/>
            <person name="Van Tyne D."/>
            <person name="Lebreton F."/>
            <person name="Saavedra J.T."/>
            <person name="Gilmore M.S."/>
            <person name="Manson Mcguire A."/>
            <person name="Clock S."/>
            <person name="Crupain M."/>
            <person name="Rangan U."/>
            <person name="Young S."/>
            <person name="Abouelleil A."/>
            <person name="Cao P."/>
            <person name="Chapman S.B."/>
            <person name="Griggs A."/>
            <person name="Priest M."/>
            <person name="Shea T."/>
            <person name="Wortman J."/>
            <person name="Nusbaum C."/>
            <person name="Birren B."/>
        </authorList>
    </citation>
    <scope>NUCLEOTIDE SEQUENCE [LARGE SCALE GENOMIC DNA]</scope>
    <source>
        <strain evidence="9 10">4EA1</strain>
    </source>
</reference>
<dbReference type="InterPro" id="IPR036390">
    <property type="entry name" value="WH_DNA-bd_sf"/>
</dbReference>
<feature type="domain" description="PRD" evidence="8">
    <location>
        <begin position="739"/>
        <end position="842"/>
    </location>
</feature>
<dbReference type="SUPFAM" id="SSF46785">
    <property type="entry name" value="Winged helix' DNA-binding domain"/>
    <property type="match status" value="1"/>
</dbReference>
<keyword evidence="5" id="KW-0238">DNA-binding</keyword>
<dbReference type="SUPFAM" id="SSF63520">
    <property type="entry name" value="PTS-regulatory domain, PRD"/>
    <property type="match status" value="1"/>
</dbReference>
<dbReference type="Gene3D" id="3.40.50.510">
    <property type="entry name" value="Phosphotransferase system, mannose-type IIA component"/>
    <property type="match status" value="1"/>
</dbReference>
<dbReference type="GO" id="GO:0009401">
    <property type="term" value="P:phosphoenolpyruvate-dependent sugar phosphotransferase system"/>
    <property type="evidence" value="ECO:0007669"/>
    <property type="project" value="InterPro"/>
</dbReference>
<gene>
    <name evidence="9" type="ORF">EA71_01497</name>
</gene>
<evidence type="ECO:0000256" key="4">
    <source>
        <dbReference type="ARBA" id="ARBA00022840"/>
    </source>
</evidence>
<dbReference type="InterPro" id="IPR027417">
    <property type="entry name" value="P-loop_NTPase"/>
</dbReference>
<feature type="domain" description="Sigma-54 factor interaction" evidence="6">
    <location>
        <begin position="73"/>
        <end position="306"/>
    </location>
</feature>
<dbReference type="InterPro" id="IPR002078">
    <property type="entry name" value="Sigma_54_int"/>
</dbReference>
<dbReference type="Proteomes" id="UP000252797">
    <property type="component" value="Unassembled WGS sequence"/>
</dbReference>
<dbReference type="CDD" id="cd00009">
    <property type="entry name" value="AAA"/>
    <property type="match status" value="1"/>
</dbReference>
<evidence type="ECO:0000256" key="1">
    <source>
        <dbReference type="ARBA" id="ARBA00020887"/>
    </source>
</evidence>
<dbReference type="InterPro" id="IPR036634">
    <property type="entry name" value="PRD_sf"/>
</dbReference>
<dbReference type="Gene3D" id="1.10.10.10">
    <property type="entry name" value="Winged helix-like DNA-binding domain superfamily/Winged helix DNA-binding domain"/>
    <property type="match status" value="1"/>
</dbReference>
<dbReference type="Pfam" id="PF00874">
    <property type="entry name" value="PRD"/>
    <property type="match status" value="1"/>
</dbReference>
<dbReference type="Pfam" id="PF00158">
    <property type="entry name" value="Sigma54_activat"/>
    <property type="match status" value="1"/>
</dbReference>
<dbReference type="SUPFAM" id="SSF53062">
    <property type="entry name" value="PTS system fructose IIA component-like"/>
    <property type="match status" value="1"/>
</dbReference>
<proteinExistence type="predicted"/>
<evidence type="ECO:0000256" key="3">
    <source>
        <dbReference type="ARBA" id="ARBA00022741"/>
    </source>
</evidence>
<dbReference type="GO" id="GO:0016740">
    <property type="term" value="F:transferase activity"/>
    <property type="evidence" value="ECO:0007669"/>
    <property type="project" value="UniProtKB-KW"/>
</dbReference>
<dbReference type="GO" id="GO:0005524">
    <property type="term" value="F:ATP binding"/>
    <property type="evidence" value="ECO:0007669"/>
    <property type="project" value="UniProtKB-KW"/>
</dbReference>
<dbReference type="Gene3D" id="1.10.1790.10">
    <property type="entry name" value="PRD domain"/>
    <property type="match status" value="1"/>
</dbReference>
<sequence length="842" mass="95848">MTVQSDILDLIKERFVNEAVTASMIAELKGLSRNTVSHHLNRLVDENFLIKMKEKPTRFRLNDPKKRQDAFNIIGYEGSMREIIKQCKAAVTYPKGLPIILNGPSGTGKSFIAKVIHAYAKETGHIAANAPFCVLNCADYANNPELLSSVLFGHIKGAFTGAEKEKRGLLDEADGGYLFLDEVHNLSAENQEKLFILIDSGRFRRLGDNESWIKTNVRLVMATTEDPRSSMLTTFRRRIPYEVVLPKYLDRPYNERLDLVKNFFMSECKAIQRKIMVDNVLLEHLARTDYDGNVGELKNKIKVLVANELPNCQVGDIKIPIDMGSHFSIFDPESQTSVGKYLSTKNDDLHDRLAKIKTFSQLVKHSDEIGYLAEEICNKNKETEERIDFLSSSYGGFCSMTREYFRMFGYLPENQMIQQLKKIMMFFIDFGYEMKQLPLTTTTEKVEYRKYSQMARGFVQKLFYQHPLMEQFSTLTAAYLSTHFPIETKINAVVIMHGKNNAATVAATANEMIGNFVFDYFDMPLTVNTGEIIKKIVNYSRQIDTNLGLVILVDMGSLEKIYRDISGNVIGDLIVMNNTSTALATEVGMKLLQNTSIKELEKMDMASFAVNKKYFEGVSQKPNILVACMSGEGIAVKIRDILVQYISEKVDVITIDYNLLKEKVEKTDEVFFKNTISILTTPKMDSEDLPVISIEEIIGNQSALDGLSTYIPAENTKNIMTDILKFFTIEGAASRLSFLNPERVINEVGEVIDSYEEYYKLEFPNFVRINLFLHLSSMIERILKYGESQEESGFTPPKTVEFQSFCDFSDLVFQSIKEKYNILIPVTEYGLVYQLVQQSMKE</sequence>
<dbReference type="CDD" id="cd00090">
    <property type="entry name" value="HTH_ARSR"/>
    <property type="match status" value="1"/>
</dbReference>
<comment type="caution">
    <text evidence="9">The sequence shown here is derived from an EMBL/GenBank/DDBJ whole genome shotgun (WGS) entry which is preliminary data.</text>
</comment>
<dbReference type="InterPro" id="IPR003593">
    <property type="entry name" value="AAA+_ATPase"/>
</dbReference>
<dbReference type="GO" id="GO:0003677">
    <property type="term" value="F:DNA binding"/>
    <property type="evidence" value="ECO:0007669"/>
    <property type="project" value="UniProtKB-KW"/>
</dbReference>
<accession>A0A367CDY6</accession>
<dbReference type="GO" id="GO:0016020">
    <property type="term" value="C:membrane"/>
    <property type="evidence" value="ECO:0007669"/>
    <property type="project" value="InterPro"/>
</dbReference>
<evidence type="ECO:0000256" key="2">
    <source>
        <dbReference type="ARBA" id="ARBA00022679"/>
    </source>
</evidence>
<keyword evidence="3" id="KW-0547">Nucleotide-binding</keyword>
<dbReference type="Gene3D" id="3.40.50.300">
    <property type="entry name" value="P-loop containing nucleotide triphosphate hydrolases"/>
    <property type="match status" value="1"/>
</dbReference>
<dbReference type="AlphaFoldDB" id="A0A367CDY6"/>
<dbReference type="InterPro" id="IPR011608">
    <property type="entry name" value="PRD"/>
</dbReference>
<name>A0A367CDY6_9ENTE</name>
<dbReference type="PROSITE" id="PS50045">
    <property type="entry name" value="SIGMA54_INTERACT_4"/>
    <property type="match status" value="1"/>
</dbReference>
<evidence type="ECO:0000256" key="5">
    <source>
        <dbReference type="ARBA" id="ARBA00023125"/>
    </source>
</evidence>
<dbReference type="PROSITE" id="PS51372">
    <property type="entry name" value="PRD_2"/>
    <property type="match status" value="1"/>
</dbReference>
<evidence type="ECO:0000313" key="10">
    <source>
        <dbReference type="Proteomes" id="UP000252797"/>
    </source>
</evidence>
<keyword evidence="4" id="KW-0067">ATP-binding</keyword>
<dbReference type="EMBL" id="LEPB01000004">
    <property type="protein sequence ID" value="RCA10744.1"/>
    <property type="molecule type" value="Genomic_DNA"/>
</dbReference>
<dbReference type="SMART" id="SM00382">
    <property type="entry name" value="AAA"/>
    <property type="match status" value="1"/>
</dbReference>
<dbReference type="InterPro" id="IPR036662">
    <property type="entry name" value="PTS_EIIA_man-typ_sf"/>
</dbReference>
<dbReference type="PANTHER" id="PTHR32071:SF38">
    <property type="entry name" value="PSP OPERON TRANSCRIPTIONAL ACTIVATOR"/>
    <property type="match status" value="1"/>
</dbReference>
<keyword evidence="2" id="KW-0808">Transferase</keyword>
<dbReference type="InterPro" id="IPR004701">
    <property type="entry name" value="PTS_EIIA_man-typ"/>
</dbReference>
<dbReference type="InterPro" id="IPR036388">
    <property type="entry name" value="WH-like_DNA-bd_sf"/>
</dbReference>
<evidence type="ECO:0000259" key="6">
    <source>
        <dbReference type="PROSITE" id="PS50045"/>
    </source>
</evidence>
<dbReference type="RefSeq" id="WP_113845669.1">
    <property type="nucleotide sequence ID" value="NZ_LEPB01000004.1"/>
</dbReference>
<evidence type="ECO:0000259" key="7">
    <source>
        <dbReference type="PROSITE" id="PS51096"/>
    </source>
</evidence>
<evidence type="ECO:0000313" key="9">
    <source>
        <dbReference type="EMBL" id="RCA10744.1"/>
    </source>
</evidence>
<dbReference type="PROSITE" id="PS51096">
    <property type="entry name" value="PTS_EIIA_TYPE_4"/>
    <property type="match status" value="1"/>
</dbReference>
<protein>
    <recommendedName>
        <fullName evidence="1">DNA translocase FtsK</fullName>
    </recommendedName>
</protein>
<dbReference type="SUPFAM" id="SSF52540">
    <property type="entry name" value="P-loop containing nucleoside triphosphate hydrolases"/>
    <property type="match status" value="1"/>
</dbReference>